<protein>
    <submittedName>
        <fullName evidence="1">Uncharacterized protein</fullName>
    </submittedName>
</protein>
<name>A0A2N9AJR7_METEX</name>
<sequence>MPVLGCFQGRVVINDICTTRLYHPGSPKSLFSLIAFAAQRLSQLMVPRKGLEPSPLARLVPETSASTNSATWAPDRCRSAMGFV</sequence>
<evidence type="ECO:0000313" key="1">
    <source>
        <dbReference type="EMBL" id="SOR27573.1"/>
    </source>
</evidence>
<gene>
    <name evidence="1" type="ORF">TK0001_0971</name>
</gene>
<proteinExistence type="predicted"/>
<organism evidence="1 2">
    <name type="scientific">Methylorubrum extorquens</name>
    <name type="common">Methylobacterium dichloromethanicum</name>
    <name type="synonym">Methylobacterium extorquens</name>
    <dbReference type="NCBI Taxonomy" id="408"/>
    <lineage>
        <taxon>Bacteria</taxon>
        <taxon>Pseudomonadati</taxon>
        <taxon>Pseudomonadota</taxon>
        <taxon>Alphaproteobacteria</taxon>
        <taxon>Hyphomicrobiales</taxon>
        <taxon>Methylobacteriaceae</taxon>
        <taxon>Methylorubrum</taxon>
    </lineage>
</organism>
<dbReference type="EMBL" id="LT962688">
    <property type="protein sequence ID" value="SOR27573.1"/>
    <property type="molecule type" value="Genomic_DNA"/>
</dbReference>
<dbReference type="Proteomes" id="UP000233769">
    <property type="component" value="Chromosome tk0001"/>
</dbReference>
<evidence type="ECO:0000313" key="2">
    <source>
        <dbReference type="Proteomes" id="UP000233769"/>
    </source>
</evidence>
<dbReference type="AlphaFoldDB" id="A0A2N9AJR7"/>
<reference evidence="2" key="1">
    <citation type="submission" date="2017-10" db="EMBL/GenBank/DDBJ databases">
        <authorList>
            <person name="Regsiter A."/>
            <person name="William W."/>
        </authorList>
    </citation>
    <scope>NUCLEOTIDE SEQUENCE [LARGE SCALE GENOMIC DNA]</scope>
</reference>
<accession>A0A2N9AJR7</accession>